<dbReference type="GO" id="GO:0005829">
    <property type="term" value="C:cytosol"/>
    <property type="evidence" value="ECO:0007669"/>
    <property type="project" value="TreeGrafter"/>
</dbReference>
<reference evidence="3 4" key="1">
    <citation type="journal article" date="2005" name="Science">
        <title>Genome of the host-cell transforming parasite Theileria annulata compared with T. parva.</title>
        <authorList>
            <person name="Pain A."/>
            <person name="Renauld H."/>
            <person name="Berriman M."/>
            <person name="Murphy L."/>
            <person name="Yeats C.A."/>
            <person name="Weir W."/>
            <person name="Kerhornou A."/>
            <person name="Aslett M."/>
            <person name="Bishop R."/>
            <person name="Bouchier C."/>
            <person name="Cochet M."/>
            <person name="Coulson R.M.R."/>
            <person name="Cronin A."/>
            <person name="de Villiers E.P."/>
            <person name="Fraser A."/>
            <person name="Fosker N."/>
            <person name="Gardner M."/>
            <person name="Goble A."/>
            <person name="Griffiths-Jones S."/>
            <person name="Harris D.E."/>
            <person name="Katzer F."/>
            <person name="Larke N."/>
            <person name="Lord A."/>
            <person name="Maser P."/>
            <person name="McKellar S."/>
            <person name="Mooney P."/>
            <person name="Morton F."/>
            <person name="Nene V."/>
            <person name="O'Neil S."/>
            <person name="Price C."/>
            <person name="Quail M.A."/>
            <person name="Rabbinowitsch E."/>
            <person name="Rawlings N.D."/>
            <person name="Rutter S."/>
            <person name="Saunders D."/>
            <person name="Seeger K."/>
            <person name="Shah T."/>
            <person name="Squares R."/>
            <person name="Squares S."/>
            <person name="Tivey A."/>
            <person name="Walker A.R."/>
            <person name="Woodward J."/>
            <person name="Dobbelaere D.A.E."/>
            <person name="Langsley G."/>
            <person name="Rajandream M.A."/>
            <person name="McKeever D."/>
            <person name="Shiels B."/>
            <person name="Tait A."/>
            <person name="Barrell B.G."/>
            <person name="Hall N."/>
        </authorList>
    </citation>
    <scope>NUCLEOTIDE SEQUENCE [LARGE SCALE GENOMIC DNA]</scope>
    <source>
        <strain evidence="4">Ankara</strain>
    </source>
</reference>
<feature type="domain" description="Cyclic nucleotide-binding" evidence="2">
    <location>
        <begin position="368"/>
        <end position="472"/>
    </location>
</feature>
<feature type="compositionally biased region" description="Basic and acidic residues" evidence="1">
    <location>
        <begin position="1006"/>
        <end position="1024"/>
    </location>
</feature>
<feature type="region of interest" description="Disordered" evidence="1">
    <location>
        <begin position="2046"/>
        <end position="2100"/>
    </location>
</feature>
<feature type="compositionally biased region" description="Polar residues" evidence="1">
    <location>
        <begin position="1780"/>
        <end position="1804"/>
    </location>
</feature>
<feature type="compositionally biased region" description="Acidic residues" evidence="1">
    <location>
        <begin position="2380"/>
        <end position="2392"/>
    </location>
</feature>
<feature type="region of interest" description="Disordered" evidence="1">
    <location>
        <begin position="1003"/>
        <end position="1033"/>
    </location>
</feature>
<dbReference type="eggNOG" id="KOG1113">
    <property type="taxonomic scope" value="Eukaryota"/>
</dbReference>
<dbReference type="PROSITE" id="PS50042">
    <property type="entry name" value="CNMP_BINDING_3"/>
    <property type="match status" value="2"/>
</dbReference>
<feature type="compositionally biased region" description="Acidic residues" evidence="1">
    <location>
        <begin position="831"/>
        <end position="852"/>
    </location>
</feature>
<dbReference type="KEGG" id="tan:TA13540"/>
<proteinExistence type="predicted"/>
<feature type="compositionally biased region" description="Polar residues" evidence="1">
    <location>
        <begin position="2006"/>
        <end position="2032"/>
    </location>
</feature>
<feature type="compositionally biased region" description="Polar residues" evidence="1">
    <location>
        <begin position="928"/>
        <end position="937"/>
    </location>
</feature>
<dbReference type="OrthoDB" id="361639at2759"/>
<dbReference type="InterPro" id="IPR018490">
    <property type="entry name" value="cNMP-bd_dom_sf"/>
</dbReference>
<dbReference type="InterPro" id="IPR000595">
    <property type="entry name" value="cNMP-bd_dom"/>
</dbReference>
<evidence type="ECO:0000259" key="2">
    <source>
        <dbReference type="PROSITE" id="PS50042"/>
    </source>
</evidence>
<dbReference type="Gene3D" id="2.60.120.10">
    <property type="entry name" value="Jelly Rolls"/>
    <property type="match status" value="2"/>
</dbReference>
<sequence length="2656" mass="298903">MDKDKRIDKGLVLPTLLDYKVMEDFRRTLLKRPYEYLEDGNYDVYLKDNKKTKDEKETHVSVHRKELIKIYSDLLELIKRKQKHINSQFVNPKFDIARHNFKCICKNSIKFQDYHFKSASPPPSEPELKAKPSVKMPEVAEERLTVKQKSVTPELNEDNYEKGYIESSARTEETEQAESKSLIDTYFGLKSKEYSPPLPEKVKSTKLVDKRAKGVTFSALESMQKTGTLPESVQKSDSLVESIQKVGSLAESVQKMESLSSESYAESMERKDTYKVEDLMQMPSLNIEALHPSESMESSIESIKVRPKPREKSVKDAKTVDKQVEQIVQKVDQDVHKEVIDLQKSSLLNNQEVEMRNDLLHLLESVAVFSDLPKERLLELSSHFKLRSFFANTSIILAGEHPKEFYIVASGTVSSYVYDPSDSEDTYRLAYLSSDYFGESFIIDDTPSDEFYIADTHVTLQAMNSKLFKTLLADQFNAFKCRLTELKHYSSYGAHRLGTGKILTTRFGTTRLGTGKFGNTKFGTVRLGTKIGTSVNLDRFMTDEKEVKAYTVLGKELLVFMKNFYFFTKCEQMNKLAKKVTYQEYCNKEILEEVAKGNGLFMIFKGKISMQIYEQSNNRQLELLCFAPNSYFFNFKPKSETVSNILDRKSLVVTENVKLLYLAQKYVQKCLADSLPQMTTYLENLYKSRYIHISTVGDKVTSTSTSSGDEDSEDSVHEGVPDKSVSSSEVSESSGDDAASLSESPTPSKDLSDSPEPSKESTESVNYIEPTLEDSESIKESTDSIKESTETVKESTDSIKESTESVKDSELNVEDSDSIKESTDSIKDSESTPEDSELNVEDSESTPEDSEQTSDSVSEDGLIVSRRSFENAMDVSIRGSTYRSEKLESSRSGSIHTRQKFESSRSGSIHTSEKLESSRSSKLDSSRTYLTSDSSVLNKIASRRSFEDPADVSIRGSTYRSEKLDSSRSSSSLPSKSGIMLDNGRIVSRRSFEDPVDVSIRGSTFRSEKLDSSRSSRVEPKESSRSSLSSGREHFMDKIMRKMESYKSLIYSSDTPKTTSKDVSAREVTDDSVKESVKDELDYEMIRRNTLMASHVLISDTDLTSRTSSNEKPESSEHVLSEHFTSSRVSSGRPLSKTLSSEQVEPVVNIIESVVESLETFEDENREREQNLFDSIKESDVGSVASDVKFIFNLPNLEGDESVRKLNLESQEVSEKLDSSRVDGNDNFVSIKTLPMYNNLNIDLNKEPEVKYVEHHSLDEAVEASENMFEDEMEQMSDKIVQRQTSSSFLLTSNSINYGDASAEKIARLEALDKLISKNYPTVQDSINTVVEVIRLRSLNTHSSITPPVLTPSVHSLYNDLELENGDQLKKDIPEEKAEKLDELGSKSPSLDISEIPNLKKILSKVHEMYVGQEEQEQSVSGSKFSSIDDVYIHLNNIEKLYSKSYSTEMNALGPQVDNVPKPQADVVEGVKMETMDSVYGLDSMYKSSDDVMIEKVSEETKLEDAKPQVDVDESVKMGSMDSVYGLDSMYKSSDSMFELETLYKQTSNVLNKSLSDEIYDTDQDEVLEQTEPQDTLLTTISKSFNTITQEFTVDNITKKLSIDDITDKFTLDNITEGMSIDGIAEKLSVDGITEKFEGITLDNLSREISNIGEEISGMLSSKSTLKSGSDAAEIAGVEEAEEEQGTSVFESSKLMISSIFDNITIYPSKTMTPTESSEQTQLEPKEEQEEEKDEGYGEVELSENNVFIDKYNLVRRISLDSSSYVSSTSSTERTTSDTGGQQLENSSGEYTQPNQTIEYSDGSSLLNFPAGQILESMDSVSLDMDNSLEETSVDNSASLDTSVMDTSVVDMDNSPKDSGDASYLTSDKGLHSSVESFGTDAYSESFHSSDSSDSVTMDNSVVLDNSVTVDNSVTIKESQESSDYSESELTSSSTIRSEVEKVTNTTSVSEDNRSLCSSLNTTTDTSTTSVHSSDRSTITDSSANTSLTESVSVSDSVDTSLTESFSSRRTSMDSDFQDSTDINNASPFSGLSDNSSIVYSKQFSDFNESQSDQQELEQDEELNEEEEEDYEEQKYEDEEMEEEYAETDETVGSYEEEEEEYDEEMILNIKNLFISTLKNKYKSIGASFNAMDLECTGMVTCEVFLSFIEKLGIGAIDHREQNLMFELLKEDNKDYITVASFYRFSGECVTTLAELNQHFISIFGSSRMAFERFFTTLTKATMCSRVDFEYILTQVGIPEKDANVLFDALDVCENDSVSVFTILKILVGDWDRETALEYEEKINTNFNRLLTYLTPEADNFNSEFTRTLSSQFFDQGLDCSLVNDSYEEFYIDRELFYFDELYSLISSRPEFSQVSLPQKRFIISLFNIITFGPSAASSDSEEDSNPSEQCSEEDKMEQVDLICSNEYDVPLIALISGTADVSFEGITYPKHVKFTGPSFPNYEQFIQSAQVYTTPEPIPTNKTPCNYNITVSNSQSKSQGRENVVGIMPLTSFIYNVVPLLNERSRRLPVMLQFLKTVPSFSVYTDEELDNIVVACTVRQFKLHETVIKTGEVPTHFYLIFNGSVTITNEFNFQFKTVSKGNFFSTFDIVNNQLNTFTVYANCTLVLLSWERSEFFRVFTKYATLLDNDSCNMDDFQNQISQKSIDKKVSFAETP</sequence>
<evidence type="ECO:0000313" key="3">
    <source>
        <dbReference type="EMBL" id="CAI74481.1"/>
    </source>
</evidence>
<keyword evidence="4" id="KW-1185">Reference proteome</keyword>
<feature type="compositionally biased region" description="Acidic residues" evidence="1">
    <location>
        <begin position="1727"/>
        <end position="1741"/>
    </location>
</feature>
<dbReference type="InterPro" id="IPR050397">
    <property type="entry name" value="Env_Response_Regulators"/>
</dbReference>
<name>Q4UEK8_THEAN</name>
<feature type="compositionally biased region" description="Low complexity" evidence="1">
    <location>
        <begin position="1986"/>
        <end position="2005"/>
    </location>
</feature>
<dbReference type="SMART" id="SM00100">
    <property type="entry name" value="cNMP"/>
    <property type="match status" value="2"/>
</dbReference>
<feature type="compositionally biased region" description="Basic and acidic residues" evidence="1">
    <location>
        <begin position="911"/>
        <end position="925"/>
    </location>
</feature>
<dbReference type="GeneID" id="3862461"/>
<organism evidence="3 4">
    <name type="scientific">Theileria annulata</name>
    <dbReference type="NCBI Taxonomy" id="5874"/>
    <lineage>
        <taxon>Eukaryota</taxon>
        <taxon>Sar</taxon>
        <taxon>Alveolata</taxon>
        <taxon>Apicomplexa</taxon>
        <taxon>Aconoidasida</taxon>
        <taxon>Piroplasmida</taxon>
        <taxon>Theileriidae</taxon>
        <taxon>Theileria</taxon>
    </lineage>
</organism>
<evidence type="ECO:0000256" key="1">
    <source>
        <dbReference type="SAM" id="MobiDB-lite"/>
    </source>
</evidence>
<feature type="compositionally biased region" description="Basic and acidic residues" evidence="1">
    <location>
        <begin position="817"/>
        <end position="830"/>
    </location>
</feature>
<feature type="region of interest" description="Disordered" evidence="1">
    <location>
        <begin position="1102"/>
        <end position="1142"/>
    </location>
</feature>
<dbReference type="OMA" id="NSEFTRT"/>
<feature type="compositionally biased region" description="Low complexity" evidence="1">
    <location>
        <begin position="1958"/>
        <end position="1972"/>
    </location>
</feature>
<feature type="region of interest" description="Disordered" evidence="1">
    <location>
        <begin position="1708"/>
        <end position="1741"/>
    </location>
</feature>
<dbReference type="STRING" id="5874.Q4UEK8"/>
<accession>Q4UEK8</accession>
<feature type="region of interest" description="Disordered" evidence="1">
    <location>
        <begin position="1914"/>
        <end position="2032"/>
    </location>
</feature>
<feature type="compositionally biased region" description="Basic and acidic residues" evidence="1">
    <location>
        <begin position="750"/>
        <end position="762"/>
    </location>
</feature>
<evidence type="ECO:0000313" key="4">
    <source>
        <dbReference type="Proteomes" id="UP000001950"/>
    </source>
</evidence>
<feature type="compositionally biased region" description="Low complexity" evidence="1">
    <location>
        <begin position="1763"/>
        <end position="1779"/>
    </location>
</feature>
<dbReference type="SUPFAM" id="SSF51206">
    <property type="entry name" value="cAMP-binding domain-like"/>
    <property type="match status" value="2"/>
</dbReference>
<feature type="compositionally biased region" description="Low complexity" evidence="1">
    <location>
        <begin position="724"/>
        <end position="733"/>
    </location>
</feature>
<dbReference type="PANTHER" id="PTHR24567:SF26">
    <property type="entry name" value="REGULATORY PROTEIN YEIL"/>
    <property type="match status" value="1"/>
</dbReference>
<feature type="compositionally biased region" description="Acidic residues" evidence="1">
    <location>
        <begin position="2055"/>
        <end position="2100"/>
    </location>
</feature>
<dbReference type="GO" id="GO:0003700">
    <property type="term" value="F:DNA-binding transcription factor activity"/>
    <property type="evidence" value="ECO:0007669"/>
    <property type="project" value="TreeGrafter"/>
</dbReference>
<dbReference type="RefSeq" id="XP_952213.1">
    <property type="nucleotide sequence ID" value="XM_947120.1"/>
</dbReference>
<dbReference type="SUPFAM" id="SSF47473">
    <property type="entry name" value="EF-hand"/>
    <property type="match status" value="1"/>
</dbReference>
<dbReference type="EMBL" id="CR940348">
    <property type="protein sequence ID" value="CAI74481.1"/>
    <property type="molecule type" value="Genomic_DNA"/>
</dbReference>
<dbReference type="VEuPathDB" id="PiroplasmaDB:TA13540"/>
<dbReference type="InterPro" id="IPR011992">
    <property type="entry name" value="EF-hand-dom_pair"/>
</dbReference>
<feature type="compositionally biased region" description="Low complexity" evidence="1">
    <location>
        <begin position="967"/>
        <end position="977"/>
    </location>
</feature>
<feature type="region of interest" description="Disordered" evidence="1">
    <location>
        <begin position="1763"/>
        <end position="1804"/>
    </location>
</feature>
<protein>
    <recommendedName>
        <fullName evidence="2">Cyclic nucleotide-binding domain-containing protein</fullName>
    </recommendedName>
</protein>
<dbReference type="InterPro" id="IPR014710">
    <property type="entry name" value="RmlC-like_jellyroll"/>
</dbReference>
<feature type="domain" description="Cyclic nucleotide-binding" evidence="2">
    <location>
        <begin position="2521"/>
        <end position="2620"/>
    </location>
</feature>
<dbReference type="InParanoid" id="Q4UEK8"/>
<feature type="region of interest" description="Disordered" evidence="1">
    <location>
        <begin position="2375"/>
        <end position="2396"/>
    </location>
</feature>
<feature type="region of interest" description="Disordered" evidence="1">
    <location>
        <begin position="699"/>
        <end position="986"/>
    </location>
</feature>
<feature type="compositionally biased region" description="Basic and acidic residues" evidence="1">
    <location>
        <begin position="1109"/>
        <end position="1121"/>
    </location>
</feature>
<feature type="compositionally biased region" description="Low complexity" evidence="1">
    <location>
        <begin position="1922"/>
        <end position="1937"/>
    </location>
</feature>
<dbReference type="Proteomes" id="UP000001950">
    <property type="component" value="Chromosome 2"/>
</dbReference>
<dbReference type="Pfam" id="PF00027">
    <property type="entry name" value="cNMP_binding"/>
    <property type="match status" value="2"/>
</dbReference>
<feature type="compositionally biased region" description="Basic and acidic residues" evidence="1">
    <location>
        <begin position="776"/>
        <end position="810"/>
    </location>
</feature>
<feature type="compositionally biased region" description="Polar residues" evidence="1">
    <location>
        <begin position="1708"/>
        <end position="1718"/>
    </location>
</feature>
<feature type="region of interest" description="Disordered" evidence="1">
    <location>
        <begin position="1849"/>
        <end position="1868"/>
    </location>
</feature>
<dbReference type="PANTHER" id="PTHR24567">
    <property type="entry name" value="CRP FAMILY TRANSCRIPTIONAL REGULATORY PROTEIN"/>
    <property type="match status" value="1"/>
</dbReference>
<gene>
    <name evidence="3" type="ORF">TA13540</name>
</gene>
<dbReference type="CDD" id="cd00038">
    <property type="entry name" value="CAP_ED"/>
    <property type="match status" value="2"/>
</dbReference>